<feature type="compositionally biased region" description="Basic residues" evidence="1">
    <location>
        <begin position="172"/>
        <end position="184"/>
    </location>
</feature>
<dbReference type="PRINTS" id="PR00625">
    <property type="entry name" value="JDOMAIN"/>
</dbReference>
<feature type="region of interest" description="Disordered" evidence="1">
    <location>
        <begin position="106"/>
        <end position="184"/>
    </location>
</feature>
<dbReference type="InterPro" id="IPR050817">
    <property type="entry name" value="DjlA_DnaK_co-chaperone"/>
</dbReference>
<evidence type="ECO:0000256" key="1">
    <source>
        <dbReference type="SAM" id="MobiDB-lite"/>
    </source>
</evidence>
<dbReference type="Proteomes" id="UP000015354">
    <property type="component" value="Unassembled WGS sequence"/>
</dbReference>
<organism evidence="3 4">
    <name type="scientific">Strigomonas culicis</name>
    <dbReference type="NCBI Taxonomy" id="28005"/>
    <lineage>
        <taxon>Eukaryota</taxon>
        <taxon>Discoba</taxon>
        <taxon>Euglenozoa</taxon>
        <taxon>Kinetoplastea</taxon>
        <taxon>Metakinetoplastina</taxon>
        <taxon>Trypanosomatida</taxon>
        <taxon>Trypanosomatidae</taxon>
        <taxon>Strigomonadinae</taxon>
        <taxon>Strigomonas</taxon>
    </lineage>
</organism>
<gene>
    <name evidence="3" type="ORF">STCU_07967</name>
</gene>
<dbReference type="SUPFAM" id="SSF46565">
    <property type="entry name" value="Chaperone J-domain"/>
    <property type="match status" value="1"/>
</dbReference>
<dbReference type="Gene3D" id="1.10.287.110">
    <property type="entry name" value="DnaJ domain"/>
    <property type="match status" value="1"/>
</dbReference>
<evidence type="ECO:0000259" key="2">
    <source>
        <dbReference type="PROSITE" id="PS50076"/>
    </source>
</evidence>
<reference evidence="3 4" key="1">
    <citation type="journal article" date="2013" name="PLoS ONE">
        <title>Predicting the Proteins of Angomonas deanei, Strigomonas culicis and Their Respective Endosymbionts Reveals New Aspects of the Trypanosomatidae Family.</title>
        <authorList>
            <person name="Motta M.C."/>
            <person name="Martins A.C."/>
            <person name="de Souza S.S."/>
            <person name="Catta-Preta C.M."/>
            <person name="Silva R."/>
            <person name="Klein C.C."/>
            <person name="de Almeida L.G."/>
            <person name="de Lima Cunha O."/>
            <person name="Ciapina L.P."/>
            <person name="Brocchi M."/>
            <person name="Colabardini A.C."/>
            <person name="de Araujo Lima B."/>
            <person name="Machado C.R."/>
            <person name="de Almeida Soares C.M."/>
            <person name="Probst C.M."/>
            <person name="de Menezes C.B."/>
            <person name="Thompson C.E."/>
            <person name="Bartholomeu D.C."/>
            <person name="Gradia D.F."/>
            <person name="Pavoni D.P."/>
            <person name="Grisard E.C."/>
            <person name="Fantinatti-Garboggini F."/>
            <person name="Marchini F.K."/>
            <person name="Rodrigues-Luiz G.F."/>
            <person name="Wagner G."/>
            <person name="Goldman G.H."/>
            <person name="Fietto J.L."/>
            <person name="Elias M.C."/>
            <person name="Goldman M.H."/>
            <person name="Sagot M.F."/>
            <person name="Pereira M."/>
            <person name="Stoco P.H."/>
            <person name="de Mendonca-Neto R.P."/>
            <person name="Teixeira S.M."/>
            <person name="Maciel T.E."/>
            <person name="de Oliveira Mendes T.A."/>
            <person name="Urmenyi T.P."/>
            <person name="de Souza W."/>
            <person name="Schenkman S."/>
            <person name="de Vasconcelos A.T."/>
        </authorList>
    </citation>
    <scope>NUCLEOTIDE SEQUENCE [LARGE SCALE GENOMIC DNA]</scope>
</reference>
<accession>S9TWW9</accession>
<name>S9TWW9_9TRYP</name>
<evidence type="ECO:0000313" key="3">
    <source>
        <dbReference type="EMBL" id="EPY22992.1"/>
    </source>
</evidence>
<feature type="compositionally biased region" description="Low complexity" evidence="1">
    <location>
        <begin position="128"/>
        <end position="143"/>
    </location>
</feature>
<feature type="compositionally biased region" description="Basic and acidic residues" evidence="1">
    <location>
        <begin position="109"/>
        <end position="118"/>
    </location>
</feature>
<feature type="compositionally biased region" description="Low complexity" evidence="1">
    <location>
        <begin position="227"/>
        <end position="242"/>
    </location>
</feature>
<protein>
    <submittedName>
        <fullName evidence="3">Chaperone protein DNAJ</fullName>
    </submittedName>
</protein>
<proteinExistence type="predicted"/>
<comment type="caution">
    <text evidence="3">The sequence shown here is derived from an EMBL/GenBank/DDBJ whole genome shotgun (WGS) entry which is preliminary data.</text>
</comment>
<dbReference type="AlphaFoldDB" id="S9TWW9"/>
<keyword evidence="4" id="KW-1185">Reference proteome</keyword>
<dbReference type="InterPro" id="IPR036869">
    <property type="entry name" value="J_dom_sf"/>
</dbReference>
<dbReference type="OrthoDB" id="445556at2759"/>
<feature type="region of interest" description="Disordered" evidence="1">
    <location>
        <begin position="221"/>
        <end position="252"/>
    </location>
</feature>
<dbReference type="PANTHER" id="PTHR24074">
    <property type="entry name" value="CO-CHAPERONE PROTEIN DJLA"/>
    <property type="match status" value="1"/>
</dbReference>
<dbReference type="InterPro" id="IPR001623">
    <property type="entry name" value="DnaJ_domain"/>
</dbReference>
<dbReference type="PROSITE" id="PS50076">
    <property type="entry name" value="DNAJ_2"/>
    <property type="match status" value="1"/>
</dbReference>
<dbReference type="CDD" id="cd06257">
    <property type="entry name" value="DnaJ"/>
    <property type="match status" value="1"/>
</dbReference>
<dbReference type="Pfam" id="PF00226">
    <property type="entry name" value="DnaJ"/>
    <property type="match status" value="1"/>
</dbReference>
<evidence type="ECO:0000313" key="4">
    <source>
        <dbReference type="Proteomes" id="UP000015354"/>
    </source>
</evidence>
<feature type="domain" description="J" evidence="2">
    <location>
        <begin position="51"/>
        <end position="118"/>
    </location>
</feature>
<dbReference type="EMBL" id="ATMH01007967">
    <property type="protein sequence ID" value="EPY22992.1"/>
    <property type="molecule type" value="Genomic_DNA"/>
</dbReference>
<sequence length="395" mass="44074">MQVMRRLSLNGLRPLLVVPRPHSSWICMSCAPLQAASRFAATAAAPQKGPNYYKRLEVSTDATPQEIKAAYRRLALQCHPDVVEDTRKGVAEAQFRAVSEAYEVLSDPQQRRAHDARLGVKPARKPTKAPAPAEEKGAAGAQAPPQPPSYSRMYGTSNYRDEADDAAERQQHAARARMAGARRRRNYVRRDADRAFADAFDGKTLDQVIFEARRRKRVEAAQKATQASVSAHKGTSSSSGSVREAPAGREETMRRVMEHASETFAEGAAKQYGHGILQHVRVYQRHPFRQAAAPPGRYMPFRPFRNWEVPDGVATPTLKLKEPACHVSEVAESCEPTYMPPASSDDALVRPLMVPEFKLEDGTVMPRNYGLTRLQRNVRGMAHNMGQLYSYHRPY</sequence>
<dbReference type="SMART" id="SM00271">
    <property type="entry name" value="DnaJ"/>
    <property type="match status" value="1"/>
</dbReference>